<protein>
    <recommendedName>
        <fullName evidence="1">PARP1-like PADR1 domain-containing protein</fullName>
    </recommendedName>
</protein>
<reference evidence="2" key="1">
    <citation type="submission" date="2015-06" db="UniProtKB">
        <authorList>
            <consortium name="EnsemblPlants"/>
        </authorList>
    </citation>
    <scope>IDENTIFICATION</scope>
</reference>
<evidence type="ECO:0000259" key="1">
    <source>
        <dbReference type="Pfam" id="PF21728"/>
    </source>
</evidence>
<dbReference type="AlphaFoldDB" id="J3KTZ5"/>
<organism evidence="2">
    <name type="scientific">Oryza brachyantha</name>
    <name type="common">malo sina</name>
    <dbReference type="NCBI Taxonomy" id="4533"/>
    <lineage>
        <taxon>Eukaryota</taxon>
        <taxon>Viridiplantae</taxon>
        <taxon>Streptophyta</taxon>
        <taxon>Embryophyta</taxon>
        <taxon>Tracheophyta</taxon>
        <taxon>Spermatophyta</taxon>
        <taxon>Magnoliopsida</taxon>
        <taxon>Liliopsida</taxon>
        <taxon>Poales</taxon>
        <taxon>Poaceae</taxon>
        <taxon>BOP clade</taxon>
        <taxon>Oryzoideae</taxon>
        <taxon>Oryzeae</taxon>
        <taxon>Oryzinae</taxon>
        <taxon>Oryza</taxon>
    </lineage>
</organism>
<proteinExistence type="predicted"/>
<dbReference type="Gene3D" id="1.10.20.130">
    <property type="match status" value="1"/>
</dbReference>
<dbReference type="Proteomes" id="UP000006038">
    <property type="component" value="Unassembled WGS sequence"/>
</dbReference>
<feature type="domain" description="PARP1-like PADR1" evidence="1">
    <location>
        <begin position="109"/>
        <end position="142"/>
    </location>
</feature>
<dbReference type="Pfam" id="PF21728">
    <property type="entry name" value="PADR1_N"/>
    <property type="match status" value="1"/>
</dbReference>
<accession>J3KTZ5</accession>
<keyword evidence="3" id="KW-1185">Reference proteome</keyword>
<sequence length="146" mass="16794">MKNGCDWLRFVFRLRLKGKVGTIPVVFWRCPQLQILRNSQAGRSCHIRIKESFLILSRKMLLKQGSKCKNSDNDMHDCKAPKIDRSILEGAQNKGKAVVSCESNASYTDLQEKLKEHSDTLWKLKDELKKHVSTAELRNMLDIHLG</sequence>
<dbReference type="PROSITE" id="PS52007">
    <property type="entry name" value="PADR1"/>
    <property type="match status" value="1"/>
</dbReference>
<dbReference type="STRING" id="4533.J3KTZ5"/>
<dbReference type="InterPro" id="IPR049296">
    <property type="entry name" value="PARP1-like_PADR1_N"/>
</dbReference>
<dbReference type="Gramene" id="OB0037G10280.1">
    <property type="protein sequence ID" value="OB0037G10280.1"/>
    <property type="gene ID" value="OB0037G10280"/>
</dbReference>
<evidence type="ECO:0000313" key="2">
    <source>
        <dbReference type="EnsemblPlants" id="OB0037G10280.1"/>
    </source>
</evidence>
<name>J3KTZ5_ORYBR</name>
<dbReference type="EnsemblPlants" id="OB0037G10280.1">
    <property type="protein sequence ID" value="OB0037G10280.1"/>
    <property type="gene ID" value="OB0037G10280"/>
</dbReference>
<evidence type="ECO:0000313" key="3">
    <source>
        <dbReference type="Proteomes" id="UP000006038"/>
    </source>
</evidence>
<dbReference type="HOGENOM" id="CLU_1780303_0_0_1"/>